<gene>
    <name evidence="2" type="ORF">KYD98_03400</name>
</gene>
<reference evidence="2 3" key="1">
    <citation type="submission" date="2021-07" db="EMBL/GenBank/DDBJ databases">
        <title>Clostridium weizhouense sp. nov., an anaerobic bacterium isolated from activated sludge of Petroleum wastewater.</title>
        <authorList>
            <person name="Li Q."/>
        </authorList>
    </citation>
    <scope>NUCLEOTIDE SEQUENCE [LARGE SCALE GENOMIC DNA]</scope>
    <source>
        <strain evidence="2 3">YB-6</strain>
    </source>
</reference>
<keyword evidence="1" id="KW-1133">Transmembrane helix</keyword>
<evidence type="ECO:0000256" key="1">
    <source>
        <dbReference type="SAM" id="Phobius"/>
    </source>
</evidence>
<protein>
    <submittedName>
        <fullName evidence="2">Holin</fullName>
    </submittedName>
</protein>
<dbReference type="EMBL" id="JAHXPT010000002">
    <property type="protein sequence ID" value="MBW6409126.1"/>
    <property type="molecule type" value="Genomic_DNA"/>
</dbReference>
<feature type="transmembrane region" description="Helical" evidence="1">
    <location>
        <begin position="38"/>
        <end position="57"/>
    </location>
</feature>
<organism evidence="2 3">
    <name type="scientific">Clostridium weizhouense</name>
    <dbReference type="NCBI Taxonomy" id="2859781"/>
    <lineage>
        <taxon>Bacteria</taxon>
        <taxon>Bacillati</taxon>
        <taxon>Bacillota</taxon>
        <taxon>Clostridia</taxon>
        <taxon>Eubacteriales</taxon>
        <taxon>Clostridiaceae</taxon>
        <taxon>Clostridium</taxon>
    </lineage>
</organism>
<evidence type="ECO:0000313" key="3">
    <source>
        <dbReference type="Proteomes" id="UP001519921"/>
    </source>
</evidence>
<proteinExistence type="predicted"/>
<dbReference type="Proteomes" id="UP001519921">
    <property type="component" value="Unassembled WGS sequence"/>
</dbReference>
<comment type="caution">
    <text evidence="2">The sequence shown here is derived from an EMBL/GenBank/DDBJ whole genome shotgun (WGS) entry which is preliminary data.</text>
</comment>
<name>A0ABS7AN70_9CLOT</name>
<keyword evidence="1" id="KW-0472">Membrane</keyword>
<dbReference type="RefSeq" id="WP_219778178.1">
    <property type="nucleotide sequence ID" value="NZ_JAHXPT010000002.1"/>
</dbReference>
<dbReference type="Pfam" id="PF04531">
    <property type="entry name" value="Phage_holin_1"/>
    <property type="match status" value="1"/>
</dbReference>
<accession>A0ABS7AN70</accession>
<dbReference type="InterPro" id="IPR006485">
    <property type="entry name" value="Phage-like_holin"/>
</dbReference>
<keyword evidence="3" id="KW-1185">Reference proteome</keyword>
<evidence type="ECO:0000313" key="2">
    <source>
        <dbReference type="EMBL" id="MBW6409126.1"/>
    </source>
</evidence>
<keyword evidence="1" id="KW-0812">Transmembrane</keyword>
<sequence>MLDKSRFKNYGLWISIASLIPLILKCFGVEVIQGDYEQIVQAILSIFVMLGIVSNPMTESKWFNDDKVLSDSKNLEIDNENNKE</sequence>
<feature type="transmembrane region" description="Helical" evidence="1">
    <location>
        <begin position="12"/>
        <end position="32"/>
    </location>
</feature>